<evidence type="ECO:0000313" key="1">
    <source>
        <dbReference type="EMBL" id="KAI3747659.1"/>
    </source>
</evidence>
<reference evidence="2" key="1">
    <citation type="journal article" date="2022" name="Mol. Ecol. Resour.">
        <title>The genomes of chicory, endive, great burdock and yacon provide insights into Asteraceae palaeo-polyploidization history and plant inulin production.</title>
        <authorList>
            <person name="Fan W."/>
            <person name="Wang S."/>
            <person name="Wang H."/>
            <person name="Wang A."/>
            <person name="Jiang F."/>
            <person name="Liu H."/>
            <person name="Zhao H."/>
            <person name="Xu D."/>
            <person name="Zhang Y."/>
        </authorList>
    </citation>
    <scope>NUCLEOTIDE SEQUENCE [LARGE SCALE GENOMIC DNA]</scope>
    <source>
        <strain evidence="2">cv. Niubang</strain>
    </source>
</reference>
<protein>
    <submittedName>
        <fullName evidence="1">Uncharacterized protein</fullName>
    </submittedName>
</protein>
<sequence length="215" mass="24299">MESFCKLTVVKPSLVLFHFDDDKEKVDDDLMRSFPRSFSSNQFRFQADGFSKWLCMDNRVDNGQADYAIQGSEPRLDDAAAVWSPPRNTTTCNLDDGFDLSADVGEKGIFNLDDMRYSSSKGHCTFSSHMVAFSFLKGNGVCKKNIRNCQIDSAEQSSVISSMKQSIDHLALNEGSGNDPRSKASLLKGQENERIRLEEFRRKSTCWYAPFWVSV</sequence>
<reference evidence="1 2" key="2">
    <citation type="journal article" date="2022" name="Mol. Ecol. Resour.">
        <title>The genomes of chicory, endive, great burdock and yacon provide insights into Asteraceae paleo-polyploidization history and plant inulin production.</title>
        <authorList>
            <person name="Fan W."/>
            <person name="Wang S."/>
            <person name="Wang H."/>
            <person name="Wang A."/>
            <person name="Jiang F."/>
            <person name="Liu H."/>
            <person name="Zhao H."/>
            <person name="Xu D."/>
            <person name="Zhang Y."/>
        </authorList>
    </citation>
    <scope>NUCLEOTIDE SEQUENCE [LARGE SCALE GENOMIC DNA]</scope>
    <source>
        <strain evidence="2">cv. Niubang</strain>
    </source>
</reference>
<comment type="caution">
    <text evidence="1">The sequence shown here is derived from an EMBL/GenBank/DDBJ whole genome shotgun (WGS) entry which is preliminary data.</text>
</comment>
<proteinExistence type="predicted"/>
<gene>
    <name evidence="1" type="ORF">L6452_10226</name>
</gene>
<organism evidence="1 2">
    <name type="scientific">Arctium lappa</name>
    <name type="common">Greater burdock</name>
    <name type="synonym">Lappa major</name>
    <dbReference type="NCBI Taxonomy" id="4217"/>
    <lineage>
        <taxon>Eukaryota</taxon>
        <taxon>Viridiplantae</taxon>
        <taxon>Streptophyta</taxon>
        <taxon>Embryophyta</taxon>
        <taxon>Tracheophyta</taxon>
        <taxon>Spermatophyta</taxon>
        <taxon>Magnoliopsida</taxon>
        <taxon>eudicotyledons</taxon>
        <taxon>Gunneridae</taxon>
        <taxon>Pentapetalae</taxon>
        <taxon>asterids</taxon>
        <taxon>campanulids</taxon>
        <taxon>Asterales</taxon>
        <taxon>Asteraceae</taxon>
        <taxon>Carduoideae</taxon>
        <taxon>Cardueae</taxon>
        <taxon>Arctiinae</taxon>
        <taxon>Arctium</taxon>
    </lineage>
</organism>
<name>A0ACB9DLV8_ARCLA</name>
<dbReference type="Proteomes" id="UP001055879">
    <property type="component" value="Linkage Group LG03"/>
</dbReference>
<accession>A0ACB9DLV8</accession>
<dbReference type="EMBL" id="CM042049">
    <property type="protein sequence ID" value="KAI3747659.1"/>
    <property type="molecule type" value="Genomic_DNA"/>
</dbReference>
<keyword evidence="2" id="KW-1185">Reference proteome</keyword>
<evidence type="ECO:0000313" key="2">
    <source>
        <dbReference type="Proteomes" id="UP001055879"/>
    </source>
</evidence>